<organism evidence="1">
    <name type="scientific">Arundo donax</name>
    <name type="common">Giant reed</name>
    <name type="synonym">Donax arundinaceus</name>
    <dbReference type="NCBI Taxonomy" id="35708"/>
    <lineage>
        <taxon>Eukaryota</taxon>
        <taxon>Viridiplantae</taxon>
        <taxon>Streptophyta</taxon>
        <taxon>Embryophyta</taxon>
        <taxon>Tracheophyta</taxon>
        <taxon>Spermatophyta</taxon>
        <taxon>Magnoliopsida</taxon>
        <taxon>Liliopsida</taxon>
        <taxon>Poales</taxon>
        <taxon>Poaceae</taxon>
        <taxon>PACMAD clade</taxon>
        <taxon>Arundinoideae</taxon>
        <taxon>Arundineae</taxon>
        <taxon>Arundo</taxon>
    </lineage>
</organism>
<reference evidence="1" key="2">
    <citation type="journal article" date="2015" name="Data Brief">
        <title>Shoot transcriptome of the giant reed, Arundo donax.</title>
        <authorList>
            <person name="Barrero R.A."/>
            <person name="Guerrero F.D."/>
            <person name="Moolhuijzen P."/>
            <person name="Goolsby J.A."/>
            <person name="Tidwell J."/>
            <person name="Bellgard S.E."/>
            <person name="Bellgard M.I."/>
        </authorList>
    </citation>
    <scope>NUCLEOTIDE SEQUENCE</scope>
    <source>
        <tissue evidence="1">Shoot tissue taken approximately 20 cm above the soil surface</tissue>
    </source>
</reference>
<dbReference type="EMBL" id="GBRH01180398">
    <property type="protein sequence ID" value="JAE17498.1"/>
    <property type="molecule type" value="Transcribed_RNA"/>
</dbReference>
<name>A0A0A9G9Z7_ARUDO</name>
<dbReference type="AlphaFoldDB" id="A0A0A9G9Z7"/>
<protein>
    <submittedName>
        <fullName evidence="1">Uncharacterized protein</fullName>
    </submittedName>
</protein>
<sequence length="37" mass="4075">MRLRTHRSARLEAACACPGEDYIDTTGSRKGKQRAAP</sequence>
<reference evidence="1" key="1">
    <citation type="submission" date="2014-09" db="EMBL/GenBank/DDBJ databases">
        <authorList>
            <person name="Magalhaes I.L.F."/>
            <person name="Oliveira U."/>
            <person name="Santos F.R."/>
            <person name="Vidigal T.H.D.A."/>
            <person name="Brescovit A.D."/>
            <person name="Santos A.J."/>
        </authorList>
    </citation>
    <scope>NUCLEOTIDE SEQUENCE</scope>
    <source>
        <tissue evidence="1">Shoot tissue taken approximately 20 cm above the soil surface</tissue>
    </source>
</reference>
<evidence type="ECO:0000313" key="1">
    <source>
        <dbReference type="EMBL" id="JAE17498.1"/>
    </source>
</evidence>
<proteinExistence type="predicted"/>
<accession>A0A0A9G9Z7</accession>